<dbReference type="RefSeq" id="XP_044557541.1">
    <property type="nucleotide sequence ID" value="XM_044712997.1"/>
</dbReference>
<dbReference type="SUPFAM" id="SSF81340">
    <property type="entry name" value="Clc chloride channel"/>
    <property type="match status" value="1"/>
</dbReference>
<evidence type="ECO:0000256" key="10">
    <source>
        <dbReference type="SAM" id="Phobius"/>
    </source>
</evidence>
<evidence type="ECO:0008006" key="13">
    <source>
        <dbReference type="Google" id="ProtNLM"/>
    </source>
</evidence>
<dbReference type="PANTHER" id="PTHR45720:SF10">
    <property type="entry name" value="CHLORIDE CHANNEL PROTEIN 2"/>
    <property type="match status" value="1"/>
</dbReference>
<name>A0A6A5B4B2_NAEFO</name>
<feature type="transmembrane region" description="Helical" evidence="10">
    <location>
        <begin position="187"/>
        <end position="214"/>
    </location>
</feature>
<keyword evidence="6" id="KW-0406">Ion transport</keyword>
<feature type="region of interest" description="Disordered" evidence="9">
    <location>
        <begin position="1"/>
        <end position="75"/>
    </location>
</feature>
<dbReference type="EMBL" id="VFQX01000066">
    <property type="protein sequence ID" value="KAF0972827.1"/>
    <property type="molecule type" value="Genomic_DNA"/>
</dbReference>
<dbReference type="VEuPathDB" id="AmoebaDB:NfTy_046440"/>
<proteinExistence type="predicted"/>
<feature type="transmembrane region" description="Helical" evidence="10">
    <location>
        <begin position="535"/>
        <end position="556"/>
    </location>
</feature>
<dbReference type="Proteomes" id="UP000444721">
    <property type="component" value="Unassembled WGS sequence"/>
</dbReference>
<evidence type="ECO:0000256" key="7">
    <source>
        <dbReference type="ARBA" id="ARBA00023136"/>
    </source>
</evidence>
<dbReference type="InterPro" id="IPR050970">
    <property type="entry name" value="Cl_channel_volt-gated"/>
</dbReference>
<evidence type="ECO:0000256" key="2">
    <source>
        <dbReference type="ARBA" id="ARBA00022448"/>
    </source>
</evidence>
<comment type="subcellular location">
    <subcellularLocation>
        <location evidence="1">Membrane</location>
        <topology evidence="1">Multi-pass membrane protein</topology>
    </subcellularLocation>
</comment>
<feature type="transmembrane region" description="Helical" evidence="10">
    <location>
        <begin position="477"/>
        <end position="496"/>
    </location>
</feature>
<organism evidence="11 12">
    <name type="scientific">Naegleria fowleri</name>
    <name type="common">Brain eating amoeba</name>
    <dbReference type="NCBI Taxonomy" id="5763"/>
    <lineage>
        <taxon>Eukaryota</taxon>
        <taxon>Discoba</taxon>
        <taxon>Heterolobosea</taxon>
        <taxon>Tetramitia</taxon>
        <taxon>Eutetramitia</taxon>
        <taxon>Vahlkampfiidae</taxon>
        <taxon>Naegleria</taxon>
    </lineage>
</organism>
<dbReference type="Gene3D" id="3.10.580.10">
    <property type="entry name" value="CBS-domain"/>
    <property type="match status" value="1"/>
</dbReference>
<keyword evidence="2" id="KW-0813">Transport</keyword>
<dbReference type="InterPro" id="IPR001807">
    <property type="entry name" value="ClC"/>
</dbReference>
<comment type="caution">
    <text evidence="11">The sequence shown here is derived from an EMBL/GenBank/DDBJ whole genome shotgun (WGS) entry which is preliminary data.</text>
</comment>
<dbReference type="Gene3D" id="1.10.3080.10">
    <property type="entry name" value="Clc chloride channel"/>
    <property type="match status" value="1"/>
</dbReference>
<evidence type="ECO:0000313" key="11">
    <source>
        <dbReference type="EMBL" id="KAF0972827.1"/>
    </source>
</evidence>
<evidence type="ECO:0000256" key="6">
    <source>
        <dbReference type="ARBA" id="ARBA00023065"/>
    </source>
</evidence>
<sequence>MIGTSSQQQQQQHRRVTSPSSSTTSGGGSLSPPTTLELHQEEDSFAKLDQDQDDEKNYNSYSNGGMTENDHHHHHHFNIHTNNHEYSEEMMDIGTITNLNLQHRKGYTTQEEDMDAATMMMTTHHEAPILRMNEGSTTSSLNDDTTPTPLTTMASLSHIPMLELFCKKKYSAELEKKQLSTKKHTHYIYTYLTLLGFLGGLISFSHDIIVRYLVLGKNSLINLWDPEKDYSLRMFIWIVYNLSFVSFAIVLTALFAPAAEGSGLAGIKAILNGVRGLKDVLSLKTMIVKLLCLPAVLTAGLYVGKMGPSMHIITCLANNLLKLKIFESIRKTKTLKQEMIVCGLVVGCAANDGAIIGGVLFGAELVGTYYSLRSYFKSFYAAFIACMTSRLLHSLVNQNIKPFFTWNIKLVPPAYTLPELAFMIVLAFVMAFIGVGVNYANEMLLVLRDKYGKKHLGFFDFGKYSKSKLLILLENRIIYTWVIALITSIVMFPQFIGKFMSMGGVPVFEELLMTKPLTTVNGAKGEWTQGNLSEIFITISILLTIRYIVAILTLVVPVAGGSYLQLLVTGASFGRLVGEGLANIFPDGFAPNHPIIPASYGLVAAAALTSSQTQAFSSVFILLELTGNGVHLPSLVASYIGVAISRWLAYSAYDVVIKYRKWPAVLESFTDSDDIKVKYIMQYVDSIPIIEEVTSVQKIDQILKTSTLPKTIPVVNNLDDLLLVGCVNTKKLQDYYESKLKPLLEKDPHCDELVQIEKDTCPVTISIDTPLVLAHLIFSKLGFDDVFVVWRGRLTGQVQKSSIIAELTEKQTGSIDA</sequence>
<dbReference type="InterPro" id="IPR014743">
    <property type="entry name" value="Cl-channel_core"/>
</dbReference>
<evidence type="ECO:0000256" key="3">
    <source>
        <dbReference type="ARBA" id="ARBA00022692"/>
    </source>
</evidence>
<dbReference type="PRINTS" id="PR00762">
    <property type="entry name" value="CLCHANNEL"/>
</dbReference>
<keyword evidence="8" id="KW-0868">Chloride</keyword>
<evidence type="ECO:0000313" key="12">
    <source>
        <dbReference type="Proteomes" id="UP000444721"/>
    </source>
</evidence>
<dbReference type="VEuPathDB" id="AmoebaDB:NF0026350"/>
<dbReference type="SUPFAM" id="SSF54631">
    <property type="entry name" value="CBS-domain pair"/>
    <property type="match status" value="1"/>
</dbReference>
<dbReference type="VEuPathDB" id="AmoebaDB:FDP41_009076"/>
<dbReference type="GO" id="GO:0005247">
    <property type="term" value="F:voltage-gated chloride channel activity"/>
    <property type="evidence" value="ECO:0007669"/>
    <property type="project" value="TreeGrafter"/>
</dbReference>
<feature type="transmembrane region" description="Helical" evidence="10">
    <location>
        <begin position="420"/>
        <end position="440"/>
    </location>
</feature>
<evidence type="ECO:0000256" key="5">
    <source>
        <dbReference type="ARBA" id="ARBA00022989"/>
    </source>
</evidence>
<dbReference type="OrthoDB" id="4564at2759"/>
<evidence type="ECO:0000256" key="8">
    <source>
        <dbReference type="ARBA" id="ARBA00023214"/>
    </source>
</evidence>
<keyword evidence="12" id="KW-1185">Reference proteome</keyword>
<evidence type="ECO:0000256" key="9">
    <source>
        <dbReference type="SAM" id="MobiDB-lite"/>
    </source>
</evidence>
<dbReference type="GeneID" id="68116293"/>
<dbReference type="PANTHER" id="PTHR45720">
    <property type="entry name" value="CHLORIDE CHANNEL PROTEIN 2"/>
    <property type="match status" value="1"/>
</dbReference>
<gene>
    <name evidence="11" type="ORF">FDP41_009076</name>
</gene>
<dbReference type="GO" id="GO:0016020">
    <property type="term" value="C:membrane"/>
    <property type="evidence" value="ECO:0007669"/>
    <property type="project" value="UniProtKB-SubCell"/>
</dbReference>
<evidence type="ECO:0000256" key="4">
    <source>
        <dbReference type="ARBA" id="ARBA00022737"/>
    </source>
</evidence>
<feature type="compositionally biased region" description="Basic and acidic residues" evidence="9">
    <location>
        <begin position="38"/>
        <end position="50"/>
    </location>
</feature>
<accession>A0A6A5B4B2</accession>
<dbReference type="AlphaFoldDB" id="A0A6A5B4B2"/>
<dbReference type="Pfam" id="PF00654">
    <property type="entry name" value="Voltage_CLC"/>
    <property type="match status" value="1"/>
</dbReference>
<protein>
    <recommendedName>
        <fullName evidence="13">Chloride channel protein</fullName>
    </recommendedName>
</protein>
<dbReference type="InterPro" id="IPR046342">
    <property type="entry name" value="CBS_dom_sf"/>
</dbReference>
<keyword evidence="5 10" id="KW-1133">Transmembrane helix</keyword>
<evidence type="ECO:0000256" key="1">
    <source>
        <dbReference type="ARBA" id="ARBA00004141"/>
    </source>
</evidence>
<keyword evidence="4" id="KW-0677">Repeat</keyword>
<reference evidence="11 12" key="1">
    <citation type="journal article" date="2019" name="Sci. Rep.">
        <title>Nanopore sequencing improves the draft genome of the human pathogenic amoeba Naegleria fowleri.</title>
        <authorList>
            <person name="Liechti N."/>
            <person name="Schurch N."/>
            <person name="Bruggmann R."/>
            <person name="Wittwer M."/>
        </authorList>
    </citation>
    <scope>NUCLEOTIDE SEQUENCE [LARGE SCALE GENOMIC DNA]</scope>
    <source>
        <strain evidence="11 12">ATCC 30894</strain>
    </source>
</reference>
<dbReference type="OMA" id="AFIACMT"/>
<keyword evidence="7 10" id="KW-0472">Membrane</keyword>
<feature type="compositionally biased region" description="Low complexity" evidence="9">
    <location>
        <begin position="7"/>
        <end position="36"/>
    </location>
</feature>
<feature type="transmembrane region" description="Helical" evidence="10">
    <location>
        <begin position="234"/>
        <end position="259"/>
    </location>
</feature>
<keyword evidence="3 10" id="KW-0812">Transmembrane</keyword>